<dbReference type="Proteomes" id="UP001519460">
    <property type="component" value="Unassembled WGS sequence"/>
</dbReference>
<gene>
    <name evidence="1" type="ORF">BaRGS_00031285</name>
</gene>
<keyword evidence="2" id="KW-1185">Reference proteome</keyword>
<protein>
    <submittedName>
        <fullName evidence="1">Uncharacterized protein</fullName>
    </submittedName>
</protein>
<accession>A0ABD0JRC3</accession>
<organism evidence="1 2">
    <name type="scientific">Batillaria attramentaria</name>
    <dbReference type="NCBI Taxonomy" id="370345"/>
    <lineage>
        <taxon>Eukaryota</taxon>
        <taxon>Metazoa</taxon>
        <taxon>Spiralia</taxon>
        <taxon>Lophotrochozoa</taxon>
        <taxon>Mollusca</taxon>
        <taxon>Gastropoda</taxon>
        <taxon>Caenogastropoda</taxon>
        <taxon>Sorbeoconcha</taxon>
        <taxon>Cerithioidea</taxon>
        <taxon>Batillariidae</taxon>
        <taxon>Batillaria</taxon>
    </lineage>
</organism>
<sequence length="75" mass="8011">SMCACPLRRPSVFQAHLSRDPQAPINPCGKGDARAAYRLNAGTGLVRLRSPPATDSVYTGNRLNVLLHPLGLLTS</sequence>
<evidence type="ECO:0000313" key="1">
    <source>
        <dbReference type="EMBL" id="KAK7477461.1"/>
    </source>
</evidence>
<feature type="non-terminal residue" evidence="1">
    <location>
        <position position="1"/>
    </location>
</feature>
<evidence type="ECO:0000313" key="2">
    <source>
        <dbReference type="Proteomes" id="UP001519460"/>
    </source>
</evidence>
<dbReference type="EMBL" id="JACVVK020000349">
    <property type="protein sequence ID" value="KAK7477461.1"/>
    <property type="molecule type" value="Genomic_DNA"/>
</dbReference>
<dbReference type="AlphaFoldDB" id="A0ABD0JRC3"/>
<reference evidence="1 2" key="1">
    <citation type="journal article" date="2023" name="Sci. Data">
        <title>Genome assembly of the Korean intertidal mud-creeper Batillaria attramentaria.</title>
        <authorList>
            <person name="Patra A.K."/>
            <person name="Ho P.T."/>
            <person name="Jun S."/>
            <person name="Lee S.J."/>
            <person name="Kim Y."/>
            <person name="Won Y.J."/>
        </authorList>
    </citation>
    <scope>NUCLEOTIDE SEQUENCE [LARGE SCALE GENOMIC DNA]</scope>
    <source>
        <strain evidence="1">Wonlab-2016</strain>
    </source>
</reference>
<comment type="caution">
    <text evidence="1">The sequence shown here is derived from an EMBL/GenBank/DDBJ whole genome shotgun (WGS) entry which is preliminary data.</text>
</comment>
<name>A0ABD0JRC3_9CAEN</name>
<proteinExistence type="predicted"/>